<dbReference type="Bgee" id="ENSNBRG00000001355">
    <property type="expression patterns" value="Expressed in testis"/>
</dbReference>
<sequence>MRLSTFRCVPSDLPCASSADIVIQTTNLFLSLLFWCGTQTEPEDFHHLAVLERRWGANVSVMLWGCFASCNSTNPIMKNENDYVQSFFNFTCINRQLKLGHIWMFQQDDDPKRVEWIKQATIKLLGFPKLNICEMSGLRLEATSVLENDMKGPLTIPLRKY</sequence>
<keyword evidence="2" id="KW-1185">Reference proteome</keyword>
<proteinExistence type="predicted"/>
<reference evidence="1" key="2">
    <citation type="submission" date="2025-09" db="UniProtKB">
        <authorList>
            <consortium name="Ensembl"/>
        </authorList>
    </citation>
    <scope>IDENTIFICATION</scope>
</reference>
<organism evidence="1 2">
    <name type="scientific">Neolamprologus brichardi</name>
    <name type="common">Fairy cichlid</name>
    <name type="synonym">Lamprologus brichardi</name>
    <dbReference type="NCBI Taxonomy" id="32507"/>
    <lineage>
        <taxon>Eukaryota</taxon>
        <taxon>Metazoa</taxon>
        <taxon>Chordata</taxon>
        <taxon>Craniata</taxon>
        <taxon>Vertebrata</taxon>
        <taxon>Euteleostomi</taxon>
        <taxon>Actinopterygii</taxon>
        <taxon>Neopterygii</taxon>
        <taxon>Teleostei</taxon>
        <taxon>Neoteleostei</taxon>
        <taxon>Acanthomorphata</taxon>
        <taxon>Ovalentaria</taxon>
        <taxon>Cichlomorphae</taxon>
        <taxon>Cichliformes</taxon>
        <taxon>Cichlidae</taxon>
        <taxon>African cichlids</taxon>
        <taxon>Pseudocrenilabrinae</taxon>
        <taxon>Lamprologini</taxon>
        <taxon>Neolamprologus</taxon>
    </lineage>
</organism>
<dbReference type="AlphaFoldDB" id="A0A3Q4M3Y3"/>
<dbReference type="Ensembl" id="ENSNBRT00000001741.1">
    <property type="protein sequence ID" value="ENSNBRP00000001674.1"/>
    <property type="gene ID" value="ENSNBRG00000001355.1"/>
</dbReference>
<evidence type="ECO:0000313" key="1">
    <source>
        <dbReference type="Ensembl" id="ENSNBRP00000001674.1"/>
    </source>
</evidence>
<protein>
    <submittedName>
        <fullName evidence="1">Uncharacterized protein</fullName>
    </submittedName>
</protein>
<reference evidence="1" key="1">
    <citation type="submission" date="2025-08" db="UniProtKB">
        <authorList>
            <consortium name="Ensembl"/>
        </authorList>
    </citation>
    <scope>IDENTIFICATION</scope>
</reference>
<name>A0A3Q4M3Y3_NEOBR</name>
<evidence type="ECO:0000313" key="2">
    <source>
        <dbReference type="Proteomes" id="UP000261580"/>
    </source>
</evidence>
<accession>A0A3Q4M3Y3</accession>
<dbReference type="Proteomes" id="UP000261580">
    <property type="component" value="Unassembled WGS sequence"/>
</dbReference>